<dbReference type="Gene3D" id="3.90.1680.10">
    <property type="entry name" value="SOS response associated peptidase-like"/>
    <property type="match status" value="1"/>
</dbReference>
<evidence type="ECO:0000313" key="9">
    <source>
        <dbReference type="EMBL" id="SJM65778.1"/>
    </source>
</evidence>
<proteinExistence type="inferred from homology"/>
<evidence type="ECO:0000256" key="2">
    <source>
        <dbReference type="ARBA" id="ARBA00022670"/>
    </source>
</evidence>
<dbReference type="Pfam" id="PF02586">
    <property type="entry name" value="SRAP"/>
    <property type="match status" value="1"/>
</dbReference>
<evidence type="ECO:0000256" key="6">
    <source>
        <dbReference type="ARBA" id="ARBA00023125"/>
    </source>
</evidence>
<evidence type="ECO:0000313" key="10">
    <source>
        <dbReference type="Proteomes" id="UP000195787"/>
    </source>
</evidence>
<dbReference type="EMBL" id="FUHU01000043">
    <property type="protein sequence ID" value="SJM65778.1"/>
    <property type="molecule type" value="Genomic_DNA"/>
</dbReference>
<keyword evidence="5" id="KW-0190">Covalent protein-DNA linkage</keyword>
<dbReference type="InterPro" id="IPR003738">
    <property type="entry name" value="SRAP"/>
</dbReference>
<evidence type="ECO:0000256" key="1">
    <source>
        <dbReference type="ARBA" id="ARBA00008136"/>
    </source>
</evidence>
<comment type="similarity">
    <text evidence="1 8">Belongs to the SOS response-associated peptidase family.</text>
</comment>
<dbReference type="PANTHER" id="PTHR13604:SF0">
    <property type="entry name" value="ABASIC SITE PROCESSING PROTEIN HMCES"/>
    <property type="match status" value="1"/>
</dbReference>
<reference evidence="9 10" key="1">
    <citation type="submission" date="2017-02" db="EMBL/GenBank/DDBJ databases">
        <authorList>
            <person name="Peterson S.W."/>
        </authorList>
    </citation>
    <scope>NUCLEOTIDE SEQUENCE [LARGE SCALE GENOMIC DNA]</scope>
    <source>
        <strain evidence="9 10">LMG 22410</strain>
    </source>
</reference>
<keyword evidence="7" id="KW-0456">Lyase</keyword>
<keyword evidence="2 8" id="KW-0645">Protease</keyword>
<evidence type="ECO:0000256" key="3">
    <source>
        <dbReference type="ARBA" id="ARBA00022763"/>
    </source>
</evidence>
<dbReference type="GO" id="GO:0008233">
    <property type="term" value="F:peptidase activity"/>
    <property type="evidence" value="ECO:0007669"/>
    <property type="project" value="UniProtKB-KW"/>
</dbReference>
<dbReference type="PANTHER" id="PTHR13604">
    <property type="entry name" value="DC12-RELATED"/>
    <property type="match status" value="1"/>
</dbReference>
<protein>
    <recommendedName>
        <fullName evidence="8">Abasic site processing protein</fullName>
        <ecNumber evidence="8">3.4.-.-</ecNumber>
    </recommendedName>
</protein>
<evidence type="ECO:0000256" key="5">
    <source>
        <dbReference type="ARBA" id="ARBA00023124"/>
    </source>
</evidence>
<name>A0A1R4GC76_9MICO</name>
<sequence>MLPLFEIDSSGSDLPEPSYNIAPTHSIPVILDSLKTEQRRLESARWGLVPPFKKSLKDGPTPFNARVEKLGSSGMYRGAFSSRRAIIPASGFFERRKLSDLQSFYITPADGSVLAFAGLYEWWRDPADSSWLLSATIVTHPPQGQMTEVHDREPLYLDDTMLDAWLDPTEPGDEGLLAAVAESSAEVAAGLEFREVGDAWLSTAKGQYVNAPELIEPAPKGAA</sequence>
<dbReference type="InterPro" id="IPR036590">
    <property type="entry name" value="SRAP-like"/>
</dbReference>
<evidence type="ECO:0000256" key="8">
    <source>
        <dbReference type="RuleBase" id="RU364100"/>
    </source>
</evidence>
<dbReference type="AlphaFoldDB" id="A0A1R4GC76"/>
<dbReference type="GO" id="GO:0016829">
    <property type="term" value="F:lyase activity"/>
    <property type="evidence" value="ECO:0007669"/>
    <property type="project" value="UniProtKB-KW"/>
</dbReference>
<keyword evidence="6" id="KW-0238">DNA-binding</keyword>
<gene>
    <name evidence="9" type="ORF">CZ674_10755</name>
</gene>
<evidence type="ECO:0000256" key="4">
    <source>
        <dbReference type="ARBA" id="ARBA00022801"/>
    </source>
</evidence>
<evidence type="ECO:0000256" key="7">
    <source>
        <dbReference type="ARBA" id="ARBA00023239"/>
    </source>
</evidence>
<keyword evidence="4 8" id="KW-0378">Hydrolase</keyword>
<dbReference type="GO" id="GO:0006508">
    <property type="term" value="P:proteolysis"/>
    <property type="evidence" value="ECO:0007669"/>
    <property type="project" value="UniProtKB-KW"/>
</dbReference>
<accession>A0A1R4GC76</accession>
<keyword evidence="3" id="KW-0227">DNA damage</keyword>
<keyword evidence="10" id="KW-1185">Reference proteome</keyword>
<dbReference type="Proteomes" id="UP000195787">
    <property type="component" value="Unassembled WGS sequence"/>
</dbReference>
<organism evidence="9 10">
    <name type="scientific">Agrococcus casei LMG 22410</name>
    <dbReference type="NCBI Taxonomy" id="1255656"/>
    <lineage>
        <taxon>Bacteria</taxon>
        <taxon>Bacillati</taxon>
        <taxon>Actinomycetota</taxon>
        <taxon>Actinomycetes</taxon>
        <taxon>Micrococcales</taxon>
        <taxon>Microbacteriaceae</taxon>
        <taxon>Agrococcus</taxon>
    </lineage>
</organism>
<dbReference type="GO" id="GO:0003697">
    <property type="term" value="F:single-stranded DNA binding"/>
    <property type="evidence" value="ECO:0007669"/>
    <property type="project" value="InterPro"/>
</dbReference>
<dbReference type="EC" id="3.4.-.-" evidence="8"/>
<dbReference type="SUPFAM" id="SSF143081">
    <property type="entry name" value="BB1717-like"/>
    <property type="match status" value="1"/>
</dbReference>
<dbReference type="GO" id="GO:0106300">
    <property type="term" value="P:protein-DNA covalent cross-linking repair"/>
    <property type="evidence" value="ECO:0007669"/>
    <property type="project" value="InterPro"/>
</dbReference>